<evidence type="ECO:0000256" key="14">
    <source>
        <dbReference type="ARBA" id="ARBA00038036"/>
    </source>
</evidence>
<evidence type="ECO:0000256" key="5">
    <source>
        <dbReference type="ARBA" id="ARBA00011738"/>
    </source>
</evidence>
<evidence type="ECO:0000256" key="6">
    <source>
        <dbReference type="ARBA" id="ARBA00012102"/>
    </source>
</evidence>
<dbReference type="GeneID" id="93365411"/>
<keyword evidence="12 16" id="KW-0630">Potassium</keyword>
<dbReference type="SUPFAM" id="SSF53067">
    <property type="entry name" value="Actin-like ATPase domain"/>
    <property type="match status" value="2"/>
</dbReference>
<keyword evidence="11 16" id="KW-0067">ATP-binding</keyword>
<comment type="caution">
    <text evidence="17">The sequence shown here is derived from an EMBL/GenBank/DDBJ whole genome shotgun (WGS) entry which is preliminary data.</text>
</comment>
<dbReference type="GO" id="GO:0005737">
    <property type="term" value="C:cytoplasm"/>
    <property type="evidence" value="ECO:0007669"/>
    <property type="project" value="UniProtKB-SubCell"/>
</dbReference>
<dbReference type="AlphaFoldDB" id="C3JCZ7"/>
<evidence type="ECO:0000256" key="11">
    <source>
        <dbReference type="ARBA" id="ARBA00022840"/>
    </source>
</evidence>
<dbReference type="UniPathway" id="UPA00241">
    <property type="reaction ID" value="UER00352"/>
</dbReference>
<protein>
    <recommendedName>
        <fullName evidence="15 16">Type III pantothenate kinase</fullName>
        <ecNumber evidence="6 16">2.7.1.33</ecNumber>
    </recommendedName>
    <alternativeName>
        <fullName evidence="16">PanK-III</fullName>
    </alternativeName>
    <alternativeName>
        <fullName evidence="16">Pantothenic acid kinase</fullName>
    </alternativeName>
</protein>
<comment type="similarity">
    <text evidence="14 16">Belongs to the type III pantothenate kinase family.</text>
</comment>
<feature type="binding site" evidence="16">
    <location>
        <position position="127"/>
    </location>
    <ligand>
        <name>K(+)</name>
        <dbReference type="ChEBI" id="CHEBI:29103"/>
    </ligand>
</feature>
<dbReference type="RefSeq" id="WP_004335242.1">
    <property type="nucleotide sequence ID" value="NZ_ACNN01000036.1"/>
</dbReference>
<proteinExistence type="inferred from homology"/>
<keyword evidence="18" id="KW-1185">Reference proteome</keyword>
<dbReference type="PANTHER" id="PTHR34265:SF1">
    <property type="entry name" value="TYPE III PANTOTHENATE KINASE"/>
    <property type="match status" value="1"/>
</dbReference>
<dbReference type="EC" id="2.7.1.33" evidence="6 16"/>
<dbReference type="GO" id="GO:0015937">
    <property type="term" value="P:coenzyme A biosynthetic process"/>
    <property type="evidence" value="ECO:0007669"/>
    <property type="project" value="UniProtKB-UniRule"/>
</dbReference>
<reference evidence="17 18" key="1">
    <citation type="submission" date="2009-04" db="EMBL/GenBank/DDBJ databases">
        <authorList>
            <person name="Sebastian Y."/>
            <person name="Madupu R."/>
            <person name="Durkin A.S."/>
            <person name="Torralba M."/>
            <person name="Methe B."/>
            <person name="Sutton G.G."/>
            <person name="Strausberg R.L."/>
            <person name="Nelson K.E."/>
        </authorList>
    </citation>
    <scope>NUCLEOTIDE SEQUENCE [LARGE SCALE GENOMIC DNA]</scope>
    <source>
        <strain evidence="18">ATCC 35406 / BCRC 14492 / JCM 8526 / NCTC 13058 / HG 370</strain>
    </source>
</reference>
<comment type="subcellular location">
    <subcellularLocation>
        <location evidence="3 16">Cytoplasm</location>
    </subcellularLocation>
</comment>
<evidence type="ECO:0000256" key="13">
    <source>
        <dbReference type="ARBA" id="ARBA00022993"/>
    </source>
</evidence>
<comment type="subunit">
    <text evidence="5 16">Homodimer.</text>
</comment>
<dbReference type="Gene3D" id="3.30.420.40">
    <property type="match status" value="1"/>
</dbReference>
<evidence type="ECO:0000313" key="18">
    <source>
        <dbReference type="Proteomes" id="UP000004295"/>
    </source>
</evidence>
<name>C3JCZ7_POREA</name>
<comment type="cofactor">
    <cofactor evidence="16">
        <name>NH4(+)</name>
        <dbReference type="ChEBI" id="CHEBI:28938"/>
    </cofactor>
    <cofactor evidence="16">
        <name>K(+)</name>
        <dbReference type="ChEBI" id="CHEBI:29103"/>
    </cofactor>
    <text evidence="16">A monovalent cation. Ammonium or potassium.</text>
</comment>
<sequence>MASLPHERHLLIDKGNSYAKVAVVDDGVFSPEVAFVEQLTPETLAPLCRVAPGGRLFTVYSSVGEPQLFAPAYLQEQSYYFLQIDAETESPLRALHYERAQLGADRLALAVGALAFTEKDTDVLVIDIGTAITYEWVSSTGEYLGGNISPGPRTRSRALHMATALLPEVELTSDAPEMGSNTHDAILGGIAWGIGYEIEGYIRHLQSKKPRLKVILTGGYATYFADKVKNVTFVVPDLVLRGLDRLLEYNAQNHK</sequence>
<evidence type="ECO:0000256" key="9">
    <source>
        <dbReference type="ARBA" id="ARBA00022741"/>
    </source>
</evidence>
<dbReference type="CDD" id="cd24015">
    <property type="entry name" value="ASKHA_NBD_PanK-III"/>
    <property type="match status" value="1"/>
</dbReference>
<evidence type="ECO:0000256" key="3">
    <source>
        <dbReference type="ARBA" id="ARBA00004496"/>
    </source>
</evidence>
<dbReference type="GO" id="GO:0004594">
    <property type="term" value="F:pantothenate kinase activity"/>
    <property type="evidence" value="ECO:0007669"/>
    <property type="project" value="UniProtKB-UniRule"/>
</dbReference>
<evidence type="ECO:0000256" key="15">
    <source>
        <dbReference type="ARBA" id="ARBA00040883"/>
    </source>
</evidence>
<dbReference type="STRING" id="553175.POREN0001_0684"/>
<comment type="pathway">
    <text evidence="4 16">Cofactor biosynthesis; coenzyme A biosynthesis; CoA from (R)-pantothenate: step 1/5.</text>
</comment>
<dbReference type="Pfam" id="PF03309">
    <property type="entry name" value="Pan_kinase"/>
    <property type="match status" value="1"/>
</dbReference>
<keyword evidence="13 16" id="KW-0173">Coenzyme A biosynthesis</keyword>
<evidence type="ECO:0000256" key="16">
    <source>
        <dbReference type="HAMAP-Rule" id="MF_01274"/>
    </source>
</evidence>
<dbReference type="Proteomes" id="UP000004295">
    <property type="component" value="Unassembled WGS sequence"/>
</dbReference>
<keyword evidence="8 16" id="KW-0808">Transferase</keyword>
<keyword evidence="7 16" id="KW-0963">Cytoplasm</keyword>
<dbReference type="GO" id="GO:0046872">
    <property type="term" value="F:metal ion binding"/>
    <property type="evidence" value="ECO:0007669"/>
    <property type="project" value="UniProtKB-KW"/>
</dbReference>
<dbReference type="InterPro" id="IPR004619">
    <property type="entry name" value="Type_III_PanK"/>
</dbReference>
<comment type="caution">
    <text evidence="16">Lacks conserved residue(s) required for the propagation of feature annotation.</text>
</comment>
<feature type="binding site" evidence="16">
    <location>
        <begin position="13"/>
        <end position="20"/>
    </location>
    <ligand>
        <name>ATP</name>
        <dbReference type="ChEBI" id="CHEBI:30616"/>
    </ligand>
</feature>
<evidence type="ECO:0000256" key="8">
    <source>
        <dbReference type="ARBA" id="ARBA00022679"/>
    </source>
</evidence>
<dbReference type="InterPro" id="IPR043129">
    <property type="entry name" value="ATPase_NBD"/>
</dbReference>
<evidence type="ECO:0000256" key="7">
    <source>
        <dbReference type="ARBA" id="ARBA00022490"/>
    </source>
</evidence>
<evidence type="ECO:0000256" key="2">
    <source>
        <dbReference type="ARBA" id="ARBA00001958"/>
    </source>
</evidence>
<feature type="active site" description="Proton acceptor" evidence="16">
    <location>
        <position position="105"/>
    </location>
</feature>
<dbReference type="eggNOG" id="COG1521">
    <property type="taxonomic scope" value="Bacteria"/>
</dbReference>
<evidence type="ECO:0000313" key="17">
    <source>
        <dbReference type="EMBL" id="EEN81910.1"/>
    </source>
</evidence>
<comment type="function">
    <text evidence="16">Catalyzes the phosphorylation of pantothenate (Pan), the first step in CoA biosynthesis.</text>
</comment>
<feature type="binding site" evidence="16">
    <location>
        <begin position="103"/>
        <end position="106"/>
    </location>
    <ligand>
        <name>substrate</name>
    </ligand>
</feature>
<feature type="binding site" evidence="16">
    <location>
        <position position="130"/>
    </location>
    <ligand>
        <name>ATP</name>
        <dbReference type="ChEBI" id="CHEBI:30616"/>
    </ligand>
</feature>
<comment type="catalytic activity">
    <reaction evidence="1 16">
        <text>(R)-pantothenate + ATP = (R)-4'-phosphopantothenate + ADP + H(+)</text>
        <dbReference type="Rhea" id="RHEA:16373"/>
        <dbReference type="ChEBI" id="CHEBI:10986"/>
        <dbReference type="ChEBI" id="CHEBI:15378"/>
        <dbReference type="ChEBI" id="CHEBI:29032"/>
        <dbReference type="ChEBI" id="CHEBI:30616"/>
        <dbReference type="ChEBI" id="CHEBI:456216"/>
        <dbReference type="EC" id="2.7.1.33"/>
    </reaction>
</comment>
<evidence type="ECO:0000256" key="10">
    <source>
        <dbReference type="ARBA" id="ARBA00022777"/>
    </source>
</evidence>
<organism evidence="17 18">
    <name type="scientific">Porphyromonas endodontalis (strain ATCC 35406 / DSM 24491 / JCM 8526 / CCUG 16442 / BCRC 14492 / NCTC 13058 / HG 370)</name>
    <name type="common">Bacteroides endodontalis</name>
    <dbReference type="NCBI Taxonomy" id="553175"/>
    <lineage>
        <taxon>Bacteria</taxon>
        <taxon>Pseudomonadati</taxon>
        <taxon>Bacteroidota</taxon>
        <taxon>Bacteroidia</taxon>
        <taxon>Bacteroidales</taxon>
        <taxon>Porphyromonadaceae</taxon>
        <taxon>Porphyromonas</taxon>
    </lineage>
</organism>
<evidence type="ECO:0000256" key="4">
    <source>
        <dbReference type="ARBA" id="ARBA00005225"/>
    </source>
</evidence>
<keyword evidence="10 16" id="KW-0418">Kinase</keyword>
<dbReference type="GO" id="GO:0005524">
    <property type="term" value="F:ATP binding"/>
    <property type="evidence" value="ECO:0007669"/>
    <property type="project" value="UniProtKB-UniRule"/>
</dbReference>
<dbReference type="HAMAP" id="MF_01274">
    <property type="entry name" value="Pantothen_kinase_3"/>
    <property type="match status" value="1"/>
</dbReference>
<accession>C3JCZ7</accession>
<gene>
    <name evidence="16" type="primary">coaX</name>
    <name evidence="17" type="ORF">POREN0001_0684</name>
</gene>
<keyword evidence="9 16" id="KW-0547">Nucleotide-binding</keyword>
<feature type="binding site" evidence="16">
    <location>
        <position position="182"/>
    </location>
    <ligand>
        <name>substrate</name>
    </ligand>
</feature>
<dbReference type="EMBL" id="ACNN01000036">
    <property type="protein sequence ID" value="EEN81910.1"/>
    <property type="molecule type" value="Genomic_DNA"/>
</dbReference>
<comment type="cofactor">
    <cofactor evidence="2">
        <name>K(+)</name>
        <dbReference type="ChEBI" id="CHEBI:29103"/>
    </cofactor>
</comment>
<dbReference type="PANTHER" id="PTHR34265">
    <property type="entry name" value="TYPE III PANTOTHENATE KINASE"/>
    <property type="match status" value="1"/>
</dbReference>
<dbReference type="NCBIfam" id="TIGR00671">
    <property type="entry name" value="baf"/>
    <property type="match status" value="1"/>
</dbReference>
<keyword evidence="16" id="KW-0479">Metal-binding</keyword>
<evidence type="ECO:0000256" key="1">
    <source>
        <dbReference type="ARBA" id="ARBA00001206"/>
    </source>
</evidence>
<evidence type="ECO:0000256" key="12">
    <source>
        <dbReference type="ARBA" id="ARBA00022958"/>
    </source>
</evidence>